<dbReference type="FunFam" id="2.160.20.10:FF:000049">
    <property type="entry name" value="Putative exo-beta-1,3-glucanase"/>
    <property type="match status" value="1"/>
</dbReference>
<proteinExistence type="predicted"/>
<keyword evidence="4" id="KW-1185">Reference proteome</keyword>
<feature type="domain" description="Rhamnogalacturonase A/B/Epimerase-like pectate lyase" evidence="2">
    <location>
        <begin position="94"/>
        <end position="277"/>
    </location>
</feature>
<evidence type="ECO:0000313" key="3">
    <source>
        <dbReference type="EMBL" id="KZZ88452.1"/>
    </source>
</evidence>
<evidence type="ECO:0000259" key="2">
    <source>
        <dbReference type="Pfam" id="PF12708"/>
    </source>
</evidence>
<feature type="signal peptide" evidence="1">
    <location>
        <begin position="1"/>
        <end position="18"/>
    </location>
</feature>
<keyword evidence="1" id="KW-0732">Signal</keyword>
<dbReference type="InterPro" id="IPR011050">
    <property type="entry name" value="Pectin_lyase_fold/virulence"/>
</dbReference>
<dbReference type="InterPro" id="IPR012334">
    <property type="entry name" value="Pectin_lyas_fold"/>
</dbReference>
<protein>
    <submittedName>
        <fullName evidence="3">Glycoside hydrolase family 55</fullName>
    </submittedName>
</protein>
<dbReference type="GO" id="GO:0016787">
    <property type="term" value="F:hydrolase activity"/>
    <property type="evidence" value="ECO:0007669"/>
    <property type="project" value="UniProtKB-KW"/>
</dbReference>
<sequence length="777" mass="84402">MKTQLLAVASLLMGAASANPVQHAHHSHKQDAVAARDDGGYWYANMDHSGTARGYAPYADDPGQWNVFVAAKANDSQSVLDAINEGERDGMWFASTPRAVYVPPGTYEFKRDIKMHVDTIIYGDAKDPPVFKPSKEFSKQHQDFVKGQPDAVKGKGEQAFSIGLKNVILDLTDFQSDVQLTALNWSVAQNTQLQNVHIKLAEYSGNDDKGQVGMRMGRGSSLAHSGVIIEGGQYGIWFDGHQQSLFKDFTFHNTNVGVRVHSGKVVTLLGCTFENVGIAVLNDAGSPAINIVDCQSKNSGVTFSSDQYPSVMIESLDLDEKRSNIVEMSGNSYVLGPRTRVNTWSYGNTAGGNDPKHIYRVDTTSRARSEQVAPNGRLPLVSAPDYKDKSVTDFINVKEKEWNGGFEILGDNTRDESDNLQKVLNFAKNNGKIAYFPFGVYRVEKTLSIPVGLEIVGEAWATISGQGDAFKDENNPIPIVTIGNENDVGIMRISDMRFTVGEVCPGAIVVQINAAGQKPGDVGIWNSLITVGGLKGARDIANTCTHSNKQCKAAYNGLHLSASSSAYIENTWVWVADHQAEPDGASGIRIAAKAGVRVQATKGTWLYGLGSEHFWFYSLGLVDAQNVAVALLQAETNYDQGIKAPQNRQAPNPWTANQADGDPTFSTCKNAACRVGYAAWITGGSDIFLYGEGGYKFMDGTPQRDDGDANSQKYMNWINSTPDNLQLFGIVTHQSTNIIRLSEGNIISNKGYSGPWDAGMLGRYGPTNAEDMLDITV</sequence>
<dbReference type="VEuPathDB" id="FungiDB:AAP_05024"/>
<dbReference type="CDD" id="cd23668">
    <property type="entry name" value="GH55_beta13glucanase-like"/>
    <property type="match status" value="1"/>
</dbReference>
<dbReference type="AlphaFoldDB" id="A0A167W689"/>
<dbReference type="OrthoDB" id="4204515at2759"/>
<gene>
    <name evidence="3" type="ORF">AAP_05024</name>
</gene>
<organism evidence="3 4">
    <name type="scientific">Ascosphaera apis ARSEF 7405</name>
    <dbReference type="NCBI Taxonomy" id="392613"/>
    <lineage>
        <taxon>Eukaryota</taxon>
        <taxon>Fungi</taxon>
        <taxon>Dikarya</taxon>
        <taxon>Ascomycota</taxon>
        <taxon>Pezizomycotina</taxon>
        <taxon>Eurotiomycetes</taxon>
        <taxon>Eurotiomycetidae</taxon>
        <taxon>Onygenales</taxon>
        <taxon>Ascosphaeraceae</taxon>
        <taxon>Ascosphaera</taxon>
    </lineage>
</organism>
<name>A0A167W689_9EURO</name>
<accession>A0A167W689</accession>
<dbReference type="Gene3D" id="2.160.20.10">
    <property type="entry name" value="Single-stranded right-handed beta-helix, Pectin lyase-like"/>
    <property type="match status" value="2"/>
</dbReference>
<evidence type="ECO:0000313" key="4">
    <source>
        <dbReference type="Proteomes" id="UP000242877"/>
    </source>
</evidence>
<feature type="domain" description="Rhamnogalacturonase A/B/Epimerase-like pectate lyase" evidence="2">
    <location>
        <begin position="406"/>
        <end position="465"/>
    </location>
</feature>
<comment type="caution">
    <text evidence="3">The sequence shown here is derived from an EMBL/GenBank/DDBJ whole genome shotgun (WGS) entry which is preliminary data.</text>
</comment>
<reference evidence="3 4" key="1">
    <citation type="journal article" date="2016" name="Genome Biol. Evol.">
        <title>Divergent and convergent evolution of fungal pathogenicity.</title>
        <authorList>
            <person name="Shang Y."/>
            <person name="Xiao G."/>
            <person name="Zheng P."/>
            <person name="Cen K."/>
            <person name="Zhan S."/>
            <person name="Wang C."/>
        </authorList>
    </citation>
    <scope>NUCLEOTIDE SEQUENCE [LARGE SCALE GENOMIC DNA]</scope>
    <source>
        <strain evidence="3 4">ARSEF 7405</strain>
    </source>
</reference>
<keyword evidence="3" id="KW-0378">Hydrolase</keyword>
<dbReference type="EMBL" id="AZGZ01000026">
    <property type="protein sequence ID" value="KZZ88452.1"/>
    <property type="molecule type" value="Genomic_DNA"/>
</dbReference>
<dbReference type="SUPFAM" id="SSF51126">
    <property type="entry name" value="Pectin lyase-like"/>
    <property type="match status" value="2"/>
</dbReference>
<dbReference type="Pfam" id="PF12708">
    <property type="entry name" value="Pect-lyase_RHGA_epim"/>
    <property type="match status" value="2"/>
</dbReference>
<dbReference type="Proteomes" id="UP000242877">
    <property type="component" value="Unassembled WGS sequence"/>
</dbReference>
<feature type="chain" id="PRO_5007893786" evidence="1">
    <location>
        <begin position="19"/>
        <end position="777"/>
    </location>
</feature>
<evidence type="ECO:0000256" key="1">
    <source>
        <dbReference type="SAM" id="SignalP"/>
    </source>
</evidence>
<dbReference type="InterPro" id="IPR024535">
    <property type="entry name" value="RHGA/B-epi-like_pectate_lyase"/>
</dbReference>